<dbReference type="GO" id="GO:0051536">
    <property type="term" value="F:iron-sulfur cluster binding"/>
    <property type="evidence" value="ECO:0007669"/>
    <property type="project" value="UniProtKB-KW"/>
</dbReference>
<dbReference type="PANTHER" id="PTHR42944:SF1">
    <property type="entry name" value="ADENINE DNA GLYCOSYLASE"/>
    <property type="match status" value="1"/>
</dbReference>
<organism evidence="14 15">
    <name type="scientific">candidate division MSBL1 archaeon SCGC-AAA259E17</name>
    <dbReference type="NCBI Taxonomy" id="1698263"/>
    <lineage>
        <taxon>Archaea</taxon>
        <taxon>Methanobacteriati</taxon>
        <taxon>Methanobacteriota</taxon>
        <taxon>candidate division MSBL1</taxon>
    </lineage>
</organism>
<dbReference type="Pfam" id="PF00730">
    <property type="entry name" value="HhH-GPD"/>
    <property type="match status" value="1"/>
</dbReference>
<comment type="catalytic activity">
    <reaction evidence="1">
        <text>Hydrolyzes free adenine bases from 7,8-dihydro-8-oxoguanine:adenine mismatched double-stranded DNA, leaving an apurinic site.</text>
        <dbReference type="EC" id="3.2.2.31"/>
    </reaction>
</comment>
<evidence type="ECO:0000256" key="5">
    <source>
        <dbReference type="ARBA" id="ARBA00022023"/>
    </source>
</evidence>
<dbReference type="GO" id="GO:0032357">
    <property type="term" value="F:oxidized purine DNA binding"/>
    <property type="evidence" value="ECO:0007669"/>
    <property type="project" value="TreeGrafter"/>
</dbReference>
<evidence type="ECO:0000256" key="1">
    <source>
        <dbReference type="ARBA" id="ARBA00000843"/>
    </source>
</evidence>
<dbReference type="Gene3D" id="1.10.340.30">
    <property type="entry name" value="Hypothetical protein, domain 2"/>
    <property type="match status" value="1"/>
</dbReference>
<name>A0A133UGS8_9EURY</name>
<keyword evidence="6" id="KW-0479">Metal-binding</keyword>
<dbReference type="CDD" id="cd00056">
    <property type="entry name" value="ENDO3c"/>
    <property type="match status" value="1"/>
</dbReference>
<dbReference type="GO" id="GO:0034039">
    <property type="term" value="F:8-oxo-7,8-dihydroguanine DNA N-glycosylase activity"/>
    <property type="evidence" value="ECO:0007669"/>
    <property type="project" value="TreeGrafter"/>
</dbReference>
<dbReference type="SUPFAM" id="SSF48150">
    <property type="entry name" value="DNA-glycosylase"/>
    <property type="match status" value="1"/>
</dbReference>
<keyword evidence="7" id="KW-0227">DNA damage</keyword>
<dbReference type="Pfam" id="PF00633">
    <property type="entry name" value="HHH"/>
    <property type="match status" value="1"/>
</dbReference>
<dbReference type="GO" id="GO:0006284">
    <property type="term" value="P:base-excision repair"/>
    <property type="evidence" value="ECO:0007669"/>
    <property type="project" value="InterPro"/>
</dbReference>
<evidence type="ECO:0000256" key="9">
    <source>
        <dbReference type="ARBA" id="ARBA00023004"/>
    </source>
</evidence>
<evidence type="ECO:0000256" key="3">
    <source>
        <dbReference type="ARBA" id="ARBA00008343"/>
    </source>
</evidence>
<dbReference type="EMBL" id="LHXN01000008">
    <property type="protein sequence ID" value="KXA93330.1"/>
    <property type="molecule type" value="Genomic_DNA"/>
</dbReference>
<accession>A0A133UGS8</accession>
<dbReference type="GO" id="GO:0035485">
    <property type="term" value="F:adenine/guanine mispair binding"/>
    <property type="evidence" value="ECO:0007669"/>
    <property type="project" value="TreeGrafter"/>
</dbReference>
<comment type="similarity">
    <text evidence="3">Belongs to the Nth/MutY family.</text>
</comment>
<evidence type="ECO:0000313" key="15">
    <source>
        <dbReference type="Proteomes" id="UP000070373"/>
    </source>
</evidence>
<gene>
    <name evidence="14" type="ORF">AKJ64_00915</name>
</gene>
<dbReference type="InterPro" id="IPR000445">
    <property type="entry name" value="HhH_motif"/>
</dbReference>
<proteinExistence type="inferred from homology"/>
<dbReference type="GO" id="GO:0000701">
    <property type="term" value="F:purine-specific mismatch base pair DNA N-glycosylase activity"/>
    <property type="evidence" value="ECO:0007669"/>
    <property type="project" value="UniProtKB-EC"/>
</dbReference>
<evidence type="ECO:0000256" key="7">
    <source>
        <dbReference type="ARBA" id="ARBA00022763"/>
    </source>
</evidence>
<dbReference type="GO" id="GO:0006298">
    <property type="term" value="P:mismatch repair"/>
    <property type="evidence" value="ECO:0007669"/>
    <property type="project" value="TreeGrafter"/>
</dbReference>
<dbReference type="GO" id="GO:0046872">
    <property type="term" value="F:metal ion binding"/>
    <property type="evidence" value="ECO:0007669"/>
    <property type="project" value="UniProtKB-KW"/>
</dbReference>
<reference evidence="14 15" key="1">
    <citation type="journal article" date="2016" name="Sci. Rep.">
        <title>Metabolic traits of an uncultured archaeal lineage -MSBL1- from brine pools of the Red Sea.</title>
        <authorList>
            <person name="Mwirichia R."/>
            <person name="Alam I."/>
            <person name="Rashid M."/>
            <person name="Vinu M."/>
            <person name="Ba-Alawi W."/>
            <person name="Anthony Kamau A."/>
            <person name="Kamanda Ngugi D."/>
            <person name="Goker M."/>
            <person name="Klenk H.P."/>
            <person name="Bajic V."/>
            <person name="Stingl U."/>
        </authorList>
    </citation>
    <scope>NUCLEOTIDE SEQUENCE [LARGE SCALE GENOMIC DNA]</scope>
    <source>
        <strain evidence="14">SCGC-AAA259E17</strain>
    </source>
</reference>
<dbReference type="PANTHER" id="PTHR42944">
    <property type="entry name" value="ADENINE DNA GLYCOSYLASE"/>
    <property type="match status" value="1"/>
</dbReference>
<evidence type="ECO:0000313" key="14">
    <source>
        <dbReference type="EMBL" id="KXA93330.1"/>
    </source>
</evidence>
<dbReference type="PIRSF" id="PIRSF001435">
    <property type="entry name" value="Nth"/>
    <property type="match status" value="1"/>
</dbReference>
<sequence length="216" mass="24319">MEKIEKIQSKLLGWYEEGGRKSLPWRKNQDPYRVLIAEVLLRKTRVEQALPVFKKVVKRYPGPKALSESDLNDLRNLIGPIGLVSRVRNLKEIGREITSSHNCNVPSSFENLKKLPGVGRYIASSVLCFGFGEDRAIVDGNVSRVYSRFFGRSKKSDASRDEDMWAFAQKVIPEGHAKCYNASLLDLGALVCTHHDPSCDECPLREDCNHISIGSE</sequence>
<evidence type="ECO:0000256" key="12">
    <source>
        <dbReference type="ARBA" id="ARBA00023295"/>
    </source>
</evidence>
<dbReference type="AlphaFoldDB" id="A0A133UGS8"/>
<keyword evidence="8" id="KW-0378">Hydrolase</keyword>
<keyword evidence="9" id="KW-0408">Iron</keyword>
<evidence type="ECO:0000256" key="4">
    <source>
        <dbReference type="ARBA" id="ARBA00012045"/>
    </source>
</evidence>
<keyword evidence="10" id="KW-0411">Iron-sulfur</keyword>
<evidence type="ECO:0000256" key="6">
    <source>
        <dbReference type="ARBA" id="ARBA00022723"/>
    </source>
</evidence>
<evidence type="ECO:0000256" key="8">
    <source>
        <dbReference type="ARBA" id="ARBA00022801"/>
    </source>
</evidence>
<dbReference type="Gene3D" id="1.10.1670.10">
    <property type="entry name" value="Helix-hairpin-Helix base-excision DNA repair enzymes (C-terminal)"/>
    <property type="match status" value="1"/>
</dbReference>
<evidence type="ECO:0000256" key="2">
    <source>
        <dbReference type="ARBA" id="ARBA00001966"/>
    </source>
</evidence>
<dbReference type="InterPro" id="IPR044298">
    <property type="entry name" value="MIG/MutY"/>
</dbReference>
<evidence type="ECO:0000256" key="10">
    <source>
        <dbReference type="ARBA" id="ARBA00023014"/>
    </source>
</evidence>
<dbReference type="InterPro" id="IPR023170">
    <property type="entry name" value="HhH_base_excis_C"/>
</dbReference>
<keyword evidence="12" id="KW-0326">Glycosidase</keyword>
<dbReference type="InterPro" id="IPR003265">
    <property type="entry name" value="HhH-GPD_domain"/>
</dbReference>
<evidence type="ECO:0000259" key="13">
    <source>
        <dbReference type="SMART" id="SM00478"/>
    </source>
</evidence>
<dbReference type="SMART" id="SM00478">
    <property type="entry name" value="ENDO3c"/>
    <property type="match status" value="1"/>
</dbReference>
<evidence type="ECO:0000256" key="11">
    <source>
        <dbReference type="ARBA" id="ARBA00023204"/>
    </source>
</evidence>
<keyword evidence="15" id="KW-1185">Reference proteome</keyword>
<feature type="domain" description="HhH-GPD" evidence="13">
    <location>
        <begin position="40"/>
        <end position="190"/>
    </location>
</feature>
<dbReference type="InterPro" id="IPR011257">
    <property type="entry name" value="DNA_glycosylase"/>
</dbReference>
<protein>
    <recommendedName>
        <fullName evidence="5">Adenine DNA glycosylase</fullName>
        <ecNumber evidence="4">3.2.2.31</ecNumber>
    </recommendedName>
</protein>
<keyword evidence="11" id="KW-0234">DNA repair</keyword>
<comment type="cofactor">
    <cofactor evidence="2">
        <name>[4Fe-4S] cluster</name>
        <dbReference type="ChEBI" id="CHEBI:49883"/>
    </cofactor>
</comment>
<comment type="caution">
    <text evidence="14">The sequence shown here is derived from an EMBL/GenBank/DDBJ whole genome shotgun (WGS) entry which is preliminary data.</text>
</comment>
<dbReference type="Proteomes" id="UP000070373">
    <property type="component" value="Unassembled WGS sequence"/>
</dbReference>
<dbReference type="EC" id="3.2.2.31" evidence="4"/>